<evidence type="ECO:0000256" key="3">
    <source>
        <dbReference type="ARBA" id="ARBA00022989"/>
    </source>
</evidence>
<dbReference type="CDD" id="cd13965">
    <property type="entry name" value="PT_UbiA_3"/>
    <property type="match status" value="1"/>
</dbReference>
<dbReference type="InterPro" id="IPR050475">
    <property type="entry name" value="Prenyltransferase_related"/>
</dbReference>
<dbReference type="eggNOG" id="ENOG502SNAR">
    <property type="taxonomic scope" value="Eukaryota"/>
</dbReference>
<organism evidence="6">
    <name type="scientific">Talaromyces marneffei PM1</name>
    <dbReference type="NCBI Taxonomy" id="1077442"/>
    <lineage>
        <taxon>Eukaryota</taxon>
        <taxon>Fungi</taxon>
        <taxon>Dikarya</taxon>
        <taxon>Ascomycota</taxon>
        <taxon>Pezizomycotina</taxon>
        <taxon>Eurotiomycetes</taxon>
        <taxon>Eurotiomycetidae</taxon>
        <taxon>Eurotiales</taxon>
        <taxon>Trichocomaceae</taxon>
        <taxon>Talaromyces</taxon>
        <taxon>Talaromyces sect. Talaromyces</taxon>
    </lineage>
</organism>
<keyword evidence="4 5" id="KW-0472">Membrane</keyword>
<feature type="transmembrane region" description="Helical" evidence="5">
    <location>
        <begin position="69"/>
        <end position="94"/>
    </location>
</feature>
<feature type="transmembrane region" description="Helical" evidence="5">
    <location>
        <begin position="276"/>
        <end position="296"/>
    </location>
</feature>
<feature type="transmembrane region" description="Helical" evidence="5">
    <location>
        <begin position="163"/>
        <end position="192"/>
    </location>
</feature>
<evidence type="ECO:0000256" key="1">
    <source>
        <dbReference type="ARBA" id="ARBA00004141"/>
    </source>
</evidence>
<keyword evidence="3 5" id="KW-1133">Transmembrane helix</keyword>
<dbReference type="PANTHER" id="PTHR42723:SF1">
    <property type="entry name" value="CHLOROPHYLL SYNTHASE, CHLOROPLASTIC"/>
    <property type="match status" value="1"/>
</dbReference>
<dbReference type="InterPro" id="IPR000537">
    <property type="entry name" value="UbiA_prenyltransferase"/>
</dbReference>
<comment type="caution">
    <text evidence="6">The sequence shown here is derived from an EMBL/GenBank/DDBJ whole genome shotgun (WGS) entry which is preliminary data.</text>
</comment>
<gene>
    <name evidence="6" type="ORF">GQ26_0112010</name>
</gene>
<keyword evidence="2 5" id="KW-0812">Transmembrane</keyword>
<evidence type="ECO:0000256" key="4">
    <source>
        <dbReference type="ARBA" id="ARBA00023136"/>
    </source>
</evidence>
<feature type="transmembrane region" description="Helical" evidence="5">
    <location>
        <begin position="204"/>
        <end position="224"/>
    </location>
</feature>
<dbReference type="GO" id="GO:0016020">
    <property type="term" value="C:membrane"/>
    <property type="evidence" value="ECO:0007669"/>
    <property type="project" value="UniProtKB-SubCell"/>
</dbReference>
<dbReference type="GO" id="GO:0016765">
    <property type="term" value="F:transferase activity, transferring alkyl or aryl (other than methyl) groups"/>
    <property type="evidence" value="ECO:0007669"/>
    <property type="project" value="InterPro"/>
</dbReference>
<dbReference type="Pfam" id="PF01040">
    <property type="entry name" value="UbiA"/>
    <property type="match status" value="1"/>
</dbReference>
<proteinExistence type="predicted"/>
<dbReference type="AlphaFoldDB" id="A0A093XU80"/>
<dbReference type="HOGENOM" id="CLU_063928_0_0_1"/>
<evidence type="ECO:0000256" key="5">
    <source>
        <dbReference type="SAM" id="Phobius"/>
    </source>
</evidence>
<feature type="transmembrane region" description="Helical" evidence="5">
    <location>
        <begin position="236"/>
        <end position="255"/>
    </location>
</feature>
<dbReference type="Gene3D" id="1.10.357.140">
    <property type="entry name" value="UbiA prenyltransferase"/>
    <property type="match status" value="1"/>
</dbReference>
<dbReference type="InterPro" id="IPR044878">
    <property type="entry name" value="UbiA_sf"/>
</dbReference>
<protein>
    <submittedName>
        <fullName evidence="6">Digeranylgeranylglyceryl phosphate synthase</fullName>
    </submittedName>
</protein>
<feature type="transmembrane region" description="Helical" evidence="5">
    <location>
        <begin position="106"/>
        <end position="127"/>
    </location>
</feature>
<reference key="1">
    <citation type="journal article" date="2014" name="PLoS Genet.">
        <title>Signature Gene Expression Reveals Novel Clues to the Molecular Mechanisms of Dimorphic Transition in Penicillium marneffei.</title>
        <authorList>
            <person name="Yang E."/>
            <person name="Wang G."/>
            <person name="Cai J."/>
            <person name="Woo P.C."/>
            <person name="Lau S.K."/>
            <person name="Yuen K.-Y."/>
            <person name="Chow W.-N."/>
            <person name="Lin X."/>
        </authorList>
    </citation>
    <scope>NUCLEOTIDE SEQUENCE [LARGE SCALE GENOMIC DNA]</scope>
    <source>
        <strain>PM1</strain>
    </source>
</reference>
<name>A0A093XU80_TALMA</name>
<comment type="subcellular location">
    <subcellularLocation>
        <location evidence="1">Membrane</location>
        <topology evidence="1">Multi-pass membrane protein</topology>
    </subcellularLocation>
</comment>
<dbReference type="PANTHER" id="PTHR42723">
    <property type="entry name" value="CHLOROPHYLL SYNTHASE"/>
    <property type="match status" value="1"/>
</dbReference>
<evidence type="ECO:0000313" key="6">
    <source>
        <dbReference type="EMBL" id="KFX48823.1"/>
    </source>
</evidence>
<sequence length="349" mass="39316">MSQTISPLSHLQSSQMESQSLRIEPQSIDYDILSSPVPRPYQLFTVWYEPQHKMPKVPTAHDVVRFLHIIYLFFYSDITTVMIPCMTFGILGAITNSTLTFEPVGVLDLIYNSSQALLWLWGVLMVFDINNQNSPESIEEDRLNKPSRPIASGRISPAAASNLLYVMIAVTLFISYVNGVIPETLALFVLYWLYDNQGGNEDWFMRNLLAAGGYIFYALGSLAIVSSHSETRAAKLWMIIFGLVILTTIHAQDFRDMDGDQLKGRTTLPLIMGSKTGRMTLAASLMFWSIFCPYYLNLSHYAYYLTTGFGGMTGLRFILKTDNASDKKSFHLYCLWVAAMLQLPAMALA</sequence>
<accession>A0A093XU80</accession>
<feature type="transmembrane region" description="Helical" evidence="5">
    <location>
        <begin position="330"/>
        <end position="348"/>
    </location>
</feature>
<reference evidence="6" key="2">
    <citation type="journal article" date="2014" name="PLoS Genet.">
        <title>Signature gene expression reveals novel clues to the molecular mechanisms of dimorphic transition in Penicillium marneffei.</title>
        <authorList>
            <person name="Yang E."/>
            <person name="Wang G."/>
            <person name="Cai J."/>
            <person name="Woo P.C."/>
            <person name="Lau S.K."/>
            <person name="Yuen K.-Y."/>
            <person name="Chow W.-N."/>
            <person name="Lin X."/>
        </authorList>
    </citation>
    <scope>NUCLEOTIDE SEQUENCE</scope>
    <source>
        <strain evidence="6">PM1</strain>
    </source>
</reference>
<dbReference type="EMBL" id="JPOX01000011">
    <property type="protein sequence ID" value="KFX48823.1"/>
    <property type="molecule type" value="Genomic_DNA"/>
</dbReference>
<evidence type="ECO:0000256" key="2">
    <source>
        <dbReference type="ARBA" id="ARBA00022692"/>
    </source>
</evidence>